<keyword evidence="2" id="KW-1185">Reference proteome</keyword>
<name>A0A9N8E9L8_9STRA</name>
<protein>
    <submittedName>
        <fullName evidence="1">Uncharacterized protein</fullName>
    </submittedName>
</protein>
<sequence length="132" mass="15571">MTSVVYEDARDIKRNSAVEKEGKSLKHFNYFLKDYCKQINVPVVTADKIPYFRLPIKKDINEEEEAVFREAHVFWDKMMGAFFIYMGTAARCGCNPKGRRLAYQSATGYCSSVKVYYINLEEFRKRRRLQRS</sequence>
<evidence type="ECO:0000313" key="2">
    <source>
        <dbReference type="Proteomes" id="UP001153069"/>
    </source>
</evidence>
<organism evidence="1 2">
    <name type="scientific">Seminavis robusta</name>
    <dbReference type="NCBI Taxonomy" id="568900"/>
    <lineage>
        <taxon>Eukaryota</taxon>
        <taxon>Sar</taxon>
        <taxon>Stramenopiles</taxon>
        <taxon>Ochrophyta</taxon>
        <taxon>Bacillariophyta</taxon>
        <taxon>Bacillariophyceae</taxon>
        <taxon>Bacillariophycidae</taxon>
        <taxon>Naviculales</taxon>
        <taxon>Naviculaceae</taxon>
        <taxon>Seminavis</taxon>
    </lineage>
</organism>
<gene>
    <name evidence="1" type="ORF">SEMRO_698_G189350.1</name>
</gene>
<dbReference type="AlphaFoldDB" id="A0A9N8E9L8"/>
<accession>A0A9N8E9L8</accession>
<reference evidence="1" key="1">
    <citation type="submission" date="2020-06" db="EMBL/GenBank/DDBJ databases">
        <authorList>
            <consortium name="Plant Systems Biology data submission"/>
        </authorList>
    </citation>
    <scope>NUCLEOTIDE SEQUENCE</scope>
    <source>
        <strain evidence="1">D6</strain>
    </source>
</reference>
<proteinExistence type="predicted"/>
<evidence type="ECO:0000313" key="1">
    <source>
        <dbReference type="EMBL" id="CAB9515191.1"/>
    </source>
</evidence>
<dbReference type="Proteomes" id="UP001153069">
    <property type="component" value="Unassembled WGS sequence"/>
</dbReference>
<dbReference type="OrthoDB" id="50512at2759"/>
<dbReference type="EMBL" id="CAICTM010000697">
    <property type="protein sequence ID" value="CAB9515191.1"/>
    <property type="molecule type" value="Genomic_DNA"/>
</dbReference>
<comment type="caution">
    <text evidence="1">The sequence shown here is derived from an EMBL/GenBank/DDBJ whole genome shotgun (WGS) entry which is preliminary data.</text>
</comment>